<evidence type="ECO:0000256" key="22">
    <source>
        <dbReference type="SAM" id="SignalP"/>
    </source>
</evidence>
<evidence type="ECO:0000256" key="4">
    <source>
        <dbReference type="ARBA" id="ARBA00022553"/>
    </source>
</evidence>
<dbReference type="Gene3D" id="3.30.200.20">
    <property type="entry name" value="Phosphorylase Kinase, domain 1"/>
    <property type="match status" value="1"/>
</dbReference>
<comment type="caution">
    <text evidence="26">The sequence shown here is derived from an EMBL/GenBank/DDBJ whole genome shotgun (WGS) entry which is preliminary data.</text>
</comment>
<evidence type="ECO:0000256" key="11">
    <source>
        <dbReference type="ARBA" id="ARBA00022840"/>
    </source>
</evidence>
<dbReference type="InterPro" id="IPR008271">
    <property type="entry name" value="Ser/Thr_kinase_AS"/>
</dbReference>
<keyword evidence="8" id="KW-0430">Lectin</keyword>
<keyword evidence="6 21" id="KW-0812">Transmembrane</keyword>
<evidence type="ECO:0000256" key="7">
    <source>
        <dbReference type="ARBA" id="ARBA00022729"/>
    </source>
</evidence>
<dbReference type="AlphaFoldDB" id="A0A9P0ZG70"/>
<comment type="subcellular location">
    <subcellularLocation>
        <location evidence="1">Membrane</location>
        <topology evidence="1">Single-pass type I membrane protein</topology>
    </subcellularLocation>
</comment>
<keyword evidence="4" id="KW-0597">Phosphoprotein</keyword>
<dbReference type="CDD" id="cd14066">
    <property type="entry name" value="STKc_IRAK"/>
    <property type="match status" value="1"/>
</dbReference>
<evidence type="ECO:0000256" key="15">
    <source>
        <dbReference type="ARBA" id="ARBA00023170"/>
    </source>
</evidence>
<keyword evidence="14" id="KW-1015">Disulfide bond</keyword>
<evidence type="ECO:0000256" key="18">
    <source>
        <dbReference type="ARBA" id="ARBA00048679"/>
    </source>
</evidence>
<reference evidence="26" key="1">
    <citation type="submission" date="2022-07" db="EMBL/GenBank/DDBJ databases">
        <authorList>
            <person name="Macas J."/>
            <person name="Novak P."/>
            <person name="Neumann P."/>
        </authorList>
    </citation>
    <scope>NUCLEOTIDE SEQUENCE</scope>
</reference>
<dbReference type="Gene3D" id="1.10.510.10">
    <property type="entry name" value="Transferase(Phosphotransferase) domain 1"/>
    <property type="match status" value="1"/>
</dbReference>
<feature type="chain" id="PRO_5040225777" description="Receptor-like serine/threonine-protein kinase" evidence="22">
    <location>
        <begin position="26"/>
        <end position="834"/>
    </location>
</feature>
<keyword evidence="11 19" id="KW-0067">ATP-binding</keyword>
<keyword evidence="27" id="KW-1185">Reference proteome</keyword>
<proteinExistence type="inferred from homology"/>
<evidence type="ECO:0000259" key="23">
    <source>
        <dbReference type="PROSITE" id="PS50011"/>
    </source>
</evidence>
<dbReference type="InterPro" id="IPR024171">
    <property type="entry name" value="SRK-like_kinase"/>
</dbReference>
<dbReference type="EC" id="2.7.11.1" evidence="19"/>
<keyword evidence="3" id="KW-0245">EGF-like domain</keyword>
<evidence type="ECO:0000256" key="1">
    <source>
        <dbReference type="ARBA" id="ARBA00004479"/>
    </source>
</evidence>
<evidence type="ECO:0000256" key="20">
    <source>
        <dbReference type="PROSITE-ProRule" id="PRU10141"/>
    </source>
</evidence>
<feature type="domain" description="Bulb-type lectin" evidence="24">
    <location>
        <begin position="48"/>
        <end position="178"/>
    </location>
</feature>
<dbReference type="InterPro" id="IPR000719">
    <property type="entry name" value="Prot_kinase_dom"/>
</dbReference>
<keyword evidence="2 19" id="KW-0723">Serine/threonine-protein kinase</keyword>
<evidence type="ECO:0000256" key="12">
    <source>
        <dbReference type="ARBA" id="ARBA00022989"/>
    </source>
</evidence>
<keyword evidence="15" id="KW-0675">Receptor</keyword>
<dbReference type="GO" id="GO:0004674">
    <property type="term" value="F:protein serine/threonine kinase activity"/>
    <property type="evidence" value="ECO:0007669"/>
    <property type="project" value="UniProtKB-KW"/>
</dbReference>
<evidence type="ECO:0000256" key="9">
    <source>
        <dbReference type="ARBA" id="ARBA00022741"/>
    </source>
</evidence>
<evidence type="ECO:0000256" key="5">
    <source>
        <dbReference type="ARBA" id="ARBA00022679"/>
    </source>
</evidence>
<evidence type="ECO:0000256" key="8">
    <source>
        <dbReference type="ARBA" id="ARBA00022734"/>
    </source>
</evidence>
<dbReference type="PROSITE" id="PS00108">
    <property type="entry name" value="PROTEIN_KINASE_ST"/>
    <property type="match status" value="1"/>
</dbReference>
<keyword evidence="10 19" id="KW-0418">Kinase</keyword>
<evidence type="ECO:0000256" key="21">
    <source>
        <dbReference type="SAM" id="Phobius"/>
    </source>
</evidence>
<dbReference type="GO" id="GO:0005524">
    <property type="term" value="F:ATP binding"/>
    <property type="evidence" value="ECO:0007669"/>
    <property type="project" value="UniProtKB-UniRule"/>
</dbReference>
<accession>A0A9P0ZG70</accession>
<dbReference type="OrthoDB" id="4062651at2759"/>
<keyword evidence="12 21" id="KW-1133">Transmembrane helix</keyword>
<sequence length="834" mass="92081">MIEQRNLVLIVFLIVFQCLLISSNGESFDYPTANLSTTWVNSFSAPHSVNFSDGSKVRAILVRGSYGPKFACGFFCNGSCDGSLFAIFIVQTNSASGITLPSSGFPPVVWSANRANPVDVNSSLQLTPDGDLVLRASDGTSVWSTNTAGKSVTGLNLTETGNLLLHDAGGAIIWQSFDHPTDALVPQQKLISGQKLTATSNRGGFSFSLVVNNDGMFASIESNPPQVYSDFSVYGKKDSKEASYVKFQNGSLDLYIHSSEPRVPDSSIRFPQALSAQYMKLEPDGHLRVYEWRNGWQQVADLLTGYLGDCKYPLVCGEYGMCSSGQCACPRSRNDSTIYFTPVDDMQLNYGCSRVNPLICNSSSRYHSFVELHDMTYFTFEAHINVSDMNRCKNACLANCSCKAAVFQYGSDPTTGECYLPNEVFSMMKIEKDKMHYNSSIFLKVQLSPSPLDAKTSPGAKSKIPLILGLTLGAFALLLILITLTVFISRKKKGGEMDGDYLEFVSGMPTRFSFDDLKTATQNFSLKLGEGGFGSVFQGSLKDGTKVAVKWLDGIGQVKKSFLAEVETMGNIHHVNLVRLVGFCAENSHRLLVYEYMVNGSLEKWIYKGSQEPSVDWNCRRKIVVDIAKGLSYLHEDCRQKILHLDIKPQNILLDENFNAKLSDFGLAKLISRDQAEVVTTMRGTPGYLAPEWLSSIITEKVDVYSFGIVVLEILCGRKNFERSKAEEQMHLLSLFKSKAEEGNALDIIDDMQFNESEVVQMLRVASWCLQSDYVKRPSMSMVVNVLEGLVDVDINVDHNGLLNPQHHPVPPHIGYVDTTQSTPLVASVLSGPR</sequence>
<dbReference type="InterPro" id="IPR036426">
    <property type="entry name" value="Bulb-type_lectin_dom_sf"/>
</dbReference>
<dbReference type="PROSITE" id="PS50948">
    <property type="entry name" value="PAN"/>
    <property type="match status" value="1"/>
</dbReference>
<dbReference type="GO" id="GO:0030246">
    <property type="term" value="F:carbohydrate binding"/>
    <property type="evidence" value="ECO:0007669"/>
    <property type="project" value="UniProtKB-KW"/>
</dbReference>
<evidence type="ECO:0000313" key="27">
    <source>
        <dbReference type="Proteomes" id="UP001152484"/>
    </source>
</evidence>
<feature type="domain" description="Apple" evidence="25">
    <location>
        <begin position="360"/>
        <end position="446"/>
    </location>
</feature>
<evidence type="ECO:0000256" key="3">
    <source>
        <dbReference type="ARBA" id="ARBA00022536"/>
    </source>
</evidence>
<evidence type="ECO:0000256" key="16">
    <source>
        <dbReference type="ARBA" id="ARBA00023180"/>
    </source>
</evidence>
<evidence type="ECO:0000256" key="2">
    <source>
        <dbReference type="ARBA" id="ARBA00022527"/>
    </source>
</evidence>
<protein>
    <recommendedName>
        <fullName evidence="19">Receptor-like serine/threonine-protein kinase</fullName>
        <ecNumber evidence="19">2.7.11.1</ecNumber>
    </recommendedName>
</protein>
<dbReference type="Proteomes" id="UP001152484">
    <property type="component" value="Unassembled WGS sequence"/>
</dbReference>
<dbReference type="SUPFAM" id="SSF56112">
    <property type="entry name" value="Protein kinase-like (PK-like)"/>
    <property type="match status" value="1"/>
</dbReference>
<keyword evidence="5 19" id="KW-0808">Transferase</keyword>
<feature type="binding site" evidence="20">
    <location>
        <position position="550"/>
    </location>
    <ligand>
        <name>ATP</name>
        <dbReference type="ChEBI" id="CHEBI:30616"/>
    </ligand>
</feature>
<dbReference type="InterPro" id="IPR001480">
    <property type="entry name" value="Bulb-type_lectin_dom"/>
</dbReference>
<evidence type="ECO:0000256" key="13">
    <source>
        <dbReference type="ARBA" id="ARBA00023136"/>
    </source>
</evidence>
<dbReference type="PANTHER" id="PTHR47976">
    <property type="entry name" value="G-TYPE LECTIN S-RECEPTOR-LIKE SERINE/THREONINE-PROTEIN KINASE SD2-5"/>
    <property type="match status" value="1"/>
</dbReference>
<dbReference type="SUPFAM" id="SSF51110">
    <property type="entry name" value="alpha-D-mannose-specific plant lectins"/>
    <property type="match status" value="1"/>
</dbReference>
<organism evidence="26 27">
    <name type="scientific">Cuscuta europaea</name>
    <name type="common">European dodder</name>
    <dbReference type="NCBI Taxonomy" id="41803"/>
    <lineage>
        <taxon>Eukaryota</taxon>
        <taxon>Viridiplantae</taxon>
        <taxon>Streptophyta</taxon>
        <taxon>Embryophyta</taxon>
        <taxon>Tracheophyta</taxon>
        <taxon>Spermatophyta</taxon>
        <taxon>Magnoliopsida</taxon>
        <taxon>eudicotyledons</taxon>
        <taxon>Gunneridae</taxon>
        <taxon>Pentapetalae</taxon>
        <taxon>asterids</taxon>
        <taxon>lamiids</taxon>
        <taxon>Solanales</taxon>
        <taxon>Convolvulaceae</taxon>
        <taxon>Cuscuteae</taxon>
        <taxon>Cuscuta</taxon>
        <taxon>Cuscuta subgen. Cuscuta</taxon>
    </lineage>
</organism>
<dbReference type="FunFam" id="3.30.200.20:FF:000178">
    <property type="entry name" value="serine/threonine-protein kinase PBS1-like"/>
    <property type="match status" value="1"/>
</dbReference>
<feature type="signal peptide" evidence="22">
    <location>
        <begin position="1"/>
        <end position="25"/>
    </location>
</feature>
<dbReference type="FunFam" id="1.10.510.10:FF:000248">
    <property type="entry name" value="S-receptor-like kinase 5"/>
    <property type="match status" value="1"/>
</dbReference>
<evidence type="ECO:0000313" key="26">
    <source>
        <dbReference type="EMBL" id="CAH9100053.1"/>
    </source>
</evidence>
<dbReference type="SMART" id="SM00220">
    <property type="entry name" value="S_TKc"/>
    <property type="match status" value="1"/>
</dbReference>
<dbReference type="CDD" id="cd00028">
    <property type="entry name" value="B_lectin"/>
    <property type="match status" value="1"/>
</dbReference>
<dbReference type="SMART" id="SM00473">
    <property type="entry name" value="PAN_AP"/>
    <property type="match status" value="1"/>
</dbReference>
<dbReference type="GO" id="GO:0016020">
    <property type="term" value="C:membrane"/>
    <property type="evidence" value="ECO:0007669"/>
    <property type="project" value="UniProtKB-SubCell"/>
</dbReference>
<dbReference type="PROSITE" id="PS50011">
    <property type="entry name" value="PROTEIN_KINASE_DOM"/>
    <property type="match status" value="1"/>
</dbReference>
<dbReference type="PIRSF" id="PIRSF000641">
    <property type="entry name" value="SRK"/>
    <property type="match status" value="1"/>
</dbReference>
<feature type="domain" description="Protein kinase" evidence="23">
    <location>
        <begin position="522"/>
        <end position="791"/>
    </location>
</feature>
<dbReference type="PROSITE" id="PS00107">
    <property type="entry name" value="PROTEIN_KINASE_ATP"/>
    <property type="match status" value="1"/>
</dbReference>
<evidence type="ECO:0000256" key="17">
    <source>
        <dbReference type="ARBA" id="ARBA00047899"/>
    </source>
</evidence>
<dbReference type="Pfam" id="PF00069">
    <property type="entry name" value="Pkinase"/>
    <property type="match status" value="1"/>
</dbReference>
<comment type="catalytic activity">
    <reaction evidence="18 19">
        <text>L-seryl-[protein] + ATP = O-phospho-L-seryl-[protein] + ADP + H(+)</text>
        <dbReference type="Rhea" id="RHEA:17989"/>
        <dbReference type="Rhea" id="RHEA-COMP:9863"/>
        <dbReference type="Rhea" id="RHEA-COMP:11604"/>
        <dbReference type="ChEBI" id="CHEBI:15378"/>
        <dbReference type="ChEBI" id="CHEBI:29999"/>
        <dbReference type="ChEBI" id="CHEBI:30616"/>
        <dbReference type="ChEBI" id="CHEBI:83421"/>
        <dbReference type="ChEBI" id="CHEBI:456216"/>
        <dbReference type="EC" id="2.7.11.1"/>
    </reaction>
</comment>
<keyword evidence="16" id="KW-0325">Glycoprotein</keyword>
<dbReference type="CDD" id="cd01098">
    <property type="entry name" value="PAN_AP_plant"/>
    <property type="match status" value="1"/>
</dbReference>
<dbReference type="InterPro" id="IPR017441">
    <property type="entry name" value="Protein_kinase_ATP_BS"/>
</dbReference>
<evidence type="ECO:0000256" key="6">
    <source>
        <dbReference type="ARBA" id="ARBA00022692"/>
    </source>
</evidence>
<evidence type="ECO:0000259" key="24">
    <source>
        <dbReference type="PROSITE" id="PS50927"/>
    </source>
</evidence>
<gene>
    <name evidence="26" type="ORF">CEURO_LOCUS14747</name>
</gene>
<evidence type="ECO:0000259" key="25">
    <source>
        <dbReference type="PROSITE" id="PS50948"/>
    </source>
</evidence>
<name>A0A9P0ZG70_CUSEU</name>
<dbReference type="InterPro" id="IPR003609">
    <property type="entry name" value="Pan_app"/>
</dbReference>
<dbReference type="FunFam" id="2.90.10.10:FF:000039">
    <property type="entry name" value="G-type lectin S-receptor-like serine/threonine-protein kinase SD2-5"/>
    <property type="match status" value="1"/>
</dbReference>
<dbReference type="Pfam" id="PF08276">
    <property type="entry name" value="PAN_2"/>
    <property type="match status" value="1"/>
</dbReference>
<evidence type="ECO:0000256" key="10">
    <source>
        <dbReference type="ARBA" id="ARBA00022777"/>
    </source>
</evidence>
<dbReference type="InterPro" id="IPR051343">
    <property type="entry name" value="G-type_lectin_kinases/EP1-like"/>
</dbReference>
<evidence type="ECO:0000256" key="19">
    <source>
        <dbReference type="PIRNR" id="PIRNR000641"/>
    </source>
</evidence>
<keyword evidence="13 21" id="KW-0472">Membrane</keyword>
<dbReference type="SMART" id="SM00108">
    <property type="entry name" value="B_lectin"/>
    <property type="match status" value="1"/>
</dbReference>
<dbReference type="Pfam" id="PF01453">
    <property type="entry name" value="B_lectin"/>
    <property type="match status" value="1"/>
</dbReference>
<dbReference type="PANTHER" id="PTHR47976:SF30">
    <property type="entry name" value="RECEPTOR-LIKE SERINE_THREONINE-PROTEIN KINASE"/>
    <property type="match status" value="1"/>
</dbReference>
<evidence type="ECO:0000256" key="14">
    <source>
        <dbReference type="ARBA" id="ARBA00023157"/>
    </source>
</evidence>
<dbReference type="Gene3D" id="2.90.10.10">
    <property type="entry name" value="Bulb-type lectin domain"/>
    <property type="match status" value="1"/>
</dbReference>
<keyword evidence="7 22" id="KW-0732">Signal</keyword>
<comment type="similarity">
    <text evidence="19">Belongs to the protein kinase superfamily. Ser/Thr protein kinase family.</text>
</comment>
<feature type="transmembrane region" description="Helical" evidence="21">
    <location>
        <begin position="466"/>
        <end position="488"/>
    </location>
</feature>
<dbReference type="EMBL" id="CAMAPE010000038">
    <property type="protein sequence ID" value="CAH9100053.1"/>
    <property type="molecule type" value="Genomic_DNA"/>
</dbReference>
<keyword evidence="9 19" id="KW-0547">Nucleotide-binding</keyword>
<comment type="catalytic activity">
    <reaction evidence="17 19">
        <text>L-threonyl-[protein] + ATP = O-phospho-L-threonyl-[protein] + ADP + H(+)</text>
        <dbReference type="Rhea" id="RHEA:46608"/>
        <dbReference type="Rhea" id="RHEA-COMP:11060"/>
        <dbReference type="Rhea" id="RHEA-COMP:11605"/>
        <dbReference type="ChEBI" id="CHEBI:15378"/>
        <dbReference type="ChEBI" id="CHEBI:30013"/>
        <dbReference type="ChEBI" id="CHEBI:30616"/>
        <dbReference type="ChEBI" id="CHEBI:61977"/>
        <dbReference type="ChEBI" id="CHEBI:456216"/>
        <dbReference type="EC" id="2.7.11.1"/>
    </reaction>
</comment>
<dbReference type="PROSITE" id="PS50927">
    <property type="entry name" value="BULB_LECTIN"/>
    <property type="match status" value="1"/>
</dbReference>
<dbReference type="InterPro" id="IPR011009">
    <property type="entry name" value="Kinase-like_dom_sf"/>
</dbReference>